<feature type="chain" id="PRO_5040888153" evidence="1">
    <location>
        <begin position="27"/>
        <end position="425"/>
    </location>
</feature>
<accession>A0A9W8LEP7</accession>
<keyword evidence="3" id="KW-1185">Reference proteome</keyword>
<evidence type="ECO:0000313" key="2">
    <source>
        <dbReference type="EMBL" id="KAJ2776055.1"/>
    </source>
</evidence>
<feature type="signal peptide" evidence="1">
    <location>
        <begin position="1"/>
        <end position="26"/>
    </location>
</feature>
<dbReference type="Gene3D" id="3.40.50.1980">
    <property type="entry name" value="Nitrogenase molybdenum iron protein domain"/>
    <property type="match status" value="1"/>
</dbReference>
<dbReference type="SUPFAM" id="SSF53807">
    <property type="entry name" value="Helical backbone' metal receptor"/>
    <property type="match status" value="1"/>
</dbReference>
<name>A0A9W8LEP7_9FUNG</name>
<dbReference type="EMBL" id="JANBUL010000403">
    <property type="protein sequence ID" value="KAJ2776055.1"/>
    <property type="molecule type" value="Genomic_DNA"/>
</dbReference>
<dbReference type="PANTHER" id="PTHR38360:SF1">
    <property type="entry name" value="F12P19.7"/>
    <property type="match status" value="1"/>
</dbReference>
<dbReference type="Proteomes" id="UP001140217">
    <property type="component" value="Unassembled WGS sequence"/>
</dbReference>
<dbReference type="AlphaFoldDB" id="A0A9W8LEP7"/>
<organism evidence="2 3">
    <name type="scientific">Coemansia javaensis</name>
    <dbReference type="NCBI Taxonomy" id="2761396"/>
    <lineage>
        <taxon>Eukaryota</taxon>
        <taxon>Fungi</taxon>
        <taxon>Fungi incertae sedis</taxon>
        <taxon>Zoopagomycota</taxon>
        <taxon>Kickxellomycotina</taxon>
        <taxon>Kickxellomycetes</taxon>
        <taxon>Kickxellales</taxon>
        <taxon>Kickxellaceae</taxon>
        <taxon>Coemansia</taxon>
    </lineage>
</organism>
<evidence type="ECO:0000313" key="3">
    <source>
        <dbReference type="Proteomes" id="UP001140217"/>
    </source>
</evidence>
<dbReference type="PANTHER" id="PTHR38360">
    <property type="entry name" value="OS03G0120000 PROTEIN"/>
    <property type="match status" value="1"/>
</dbReference>
<protein>
    <submittedName>
        <fullName evidence="2">Uncharacterized protein</fullName>
    </submittedName>
</protein>
<comment type="caution">
    <text evidence="2">The sequence shown here is derived from an EMBL/GenBank/DDBJ whole genome shotgun (WGS) entry which is preliminary data.</text>
</comment>
<gene>
    <name evidence="2" type="ORF">H4R18_005882</name>
</gene>
<reference evidence="2" key="1">
    <citation type="submission" date="2022-07" db="EMBL/GenBank/DDBJ databases">
        <title>Phylogenomic reconstructions and comparative analyses of Kickxellomycotina fungi.</title>
        <authorList>
            <person name="Reynolds N.K."/>
            <person name="Stajich J.E."/>
            <person name="Barry K."/>
            <person name="Grigoriev I.V."/>
            <person name="Crous P."/>
            <person name="Smith M.E."/>
        </authorList>
    </citation>
    <scope>NUCLEOTIDE SEQUENCE</scope>
    <source>
        <strain evidence="2">NBRC 105414</strain>
    </source>
</reference>
<evidence type="ECO:0000256" key="1">
    <source>
        <dbReference type="SAM" id="SignalP"/>
    </source>
</evidence>
<keyword evidence="1" id="KW-0732">Signal</keyword>
<sequence>MLLKTCLHSAAAALAMLGVFTAPVRGNESDCVSSFDATADYFPDKVESKYGSGFNITYTGNAKYIRNNISGETYVLYQCGTPVPADARATPADSLQVGNWTKVAAVPGARIVLDSAPASAALELLGLQDVVAASYHNFVVTSACMQKRLASLPRIQQRFDTTNRRRRRRSAGLVPRVAYDLADTNLQWTFTTYGMNDQRSFAVNPEGASDMLGKAEWIKFVAAFFNKEAEANKIFADIESRYASTKKSLAATTGKTLGIARYNKMANGTIAGWTIEKPEQWAVAGLADAGVAAFTDGPASFSSTGRFFDATSRWDILIDRSAEPLLHGGAVLPEWSNLVAGYGFNSSSSSSAAPAYLAAKAVYRSDRISSYQNATDYDEHLQIRPDLLLEDYGHLAAAASGATNTTWYRNMPLGIRVNWVSADDC</sequence>
<proteinExistence type="predicted"/>
<dbReference type="OrthoDB" id="409848at2759"/>